<evidence type="ECO:0000259" key="6">
    <source>
        <dbReference type="Pfam" id="PF18962"/>
    </source>
</evidence>
<evidence type="ECO:0000256" key="3">
    <source>
        <dbReference type="ARBA" id="ARBA00023276"/>
    </source>
</evidence>
<feature type="domain" description="Photosynthesis system II assembly factor Ycf48/Hcf136-like" evidence="5">
    <location>
        <begin position="239"/>
        <end position="312"/>
    </location>
</feature>
<reference evidence="7 8" key="1">
    <citation type="submission" date="2022-03" db="EMBL/GenBank/DDBJ databases">
        <title>Chryseobacterium sp. isolated from particulate matters in swine house.</title>
        <authorList>
            <person name="Won M."/>
            <person name="Kim S.-J."/>
            <person name="Kwon S.-W."/>
        </authorList>
    </citation>
    <scope>NUCLEOTIDE SEQUENCE [LARGE SCALE GENOMIC DNA]</scope>
    <source>
        <strain evidence="7 8">SC2-2</strain>
    </source>
</reference>
<dbReference type="CDD" id="cd00063">
    <property type="entry name" value="FN3"/>
    <property type="match status" value="1"/>
</dbReference>
<dbReference type="CDD" id="cd15482">
    <property type="entry name" value="Sialidase_non-viral"/>
    <property type="match status" value="1"/>
</dbReference>
<dbReference type="InterPro" id="IPR036116">
    <property type="entry name" value="FN3_sf"/>
</dbReference>
<dbReference type="RefSeq" id="WP_243550218.1">
    <property type="nucleotide sequence ID" value="NZ_CP094532.1"/>
</dbReference>
<keyword evidence="2 4" id="KW-0732">Signal</keyword>
<evidence type="ECO:0000259" key="5">
    <source>
        <dbReference type="Pfam" id="PF14870"/>
    </source>
</evidence>
<dbReference type="InterPro" id="IPR003961">
    <property type="entry name" value="FN3_dom"/>
</dbReference>
<dbReference type="PANTHER" id="PTHR47199">
    <property type="entry name" value="PHOTOSYSTEM II STABILITY/ASSEMBLY FACTOR HCF136, CHLOROPLASTIC"/>
    <property type="match status" value="1"/>
</dbReference>
<dbReference type="Pfam" id="PF18962">
    <property type="entry name" value="Por_Secre_tail"/>
    <property type="match status" value="1"/>
</dbReference>
<evidence type="ECO:0000313" key="8">
    <source>
        <dbReference type="Proteomes" id="UP000831460"/>
    </source>
</evidence>
<dbReference type="PANTHER" id="PTHR47199:SF2">
    <property type="entry name" value="PHOTOSYSTEM II STABILITY_ASSEMBLY FACTOR HCF136, CHLOROPLASTIC"/>
    <property type="match status" value="1"/>
</dbReference>
<dbReference type="Gene3D" id="2.130.10.10">
    <property type="entry name" value="YVTN repeat-like/Quinoprotein amine dehydrogenase"/>
    <property type="match status" value="3"/>
</dbReference>
<name>A0ABY4BQL5_9FLAO</name>
<evidence type="ECO:0000256" key="4">
    <source>
        <dbReference type="SAM" id="SignalP"/>
    </source>
</evidence>
<dbReference type="SUPFAM" id="SSF49265">
    <property type="entry name" value="Fibronectin type III"/>
    <property type="match status" value="1"/>
</dbReference>
<keyword evidence="1" id="KW-0602">Photosynthesis</keyword>
<organism evidence="7 8">
    <name type="scientific">Chryseobacterium suipulveris</name>
    <dbReference type="NCBI Taxonomy" id="2929800"/>
    <lineage>
        <taxon>Bacteria</taxon>
        <taxon>Pseudomonadati</taxon>
        <taxon>Bacteroidota</taxon>
        <taxon>Flavobacteriia</taxon>
        <taxon>Flavobacteriales</taxon>
        <taxon>Weeksellaceae</taxon>
        <taxon>Chryseobacterium group</taxon>
        <taxon>Chryseobacterium</taxon>
    </lineage>
</organism>
<keyword evidence="8" id="KW-1185">Reference proteome</keyword>
<proteinExistence type="predicted"/>
<protein>
    <submittedName>
        <fullName evidence="7">YCF48-related protein</fullName>
    </submittedName>
</protein>
<dbReference type="Gene3D" id="2.60.40.10">
    <property type="entry name" value="Immunoglobulins"/>
    <property type="match status" value="1"/>
</dbReference>
<dbReference type="NCBIfam" id="TIGR04183">
    <property type="entry name" value="Por_Secre_tail"/>
    <property type="match status" value="1"/>
</dbReference>
<accession>A0ABY4BQL5</accession>
<dbReference type="InterPro" id="IPR026444">
    <property type="entry name" value="Secre_tail"/>
</dbReference>
<dbReference type="EMBL" id="CP094532">
    <property type="protein sequence ID" value="UOE41472.1"/>
    <property type="molecule type" value="Genomic_DNA"/>
</dbReference>
<dbReference type="Proteomes" id="UP000831460">
    <property type="component" value="Chromosome"/>
</dbReference>
<keyword evidence="3" id="KW-0604">Photosystem II</keyword>
<dbReference type="SUPFAM" id="SSF110296">
    <property type="entry name" value="Oligoxyloglucan reducing end-specific cellobiohydrolase"/>
    <property type="match status" value="2"/>
</dbReference>
<dbReference type="InterPro" id="IPR013783">
    <property type="entry name" value="Ig-like_fold"/>
</dbReference>
<evidence type="ECO:0000256" key="2">
    <source>
        <dbReference type="ARBA" id="ARBA00022729"/>
    </source>
</evidence>
<dbReference type="Pfam" id="PF14870">
    <property type="entry name" value="PSII_BNR"/>
    <property type="match status" value="2"/>
</dbReference>
<sequence length="1066" mass="117787">MKLKLSFFFLFLVILLSAQNSWEVLNPKPSSGSYRSLVFNNNRGFAINDSQQLIITADYGQSWSVKQQVSSANDIKFFGNNGYIVGDSGYVLKSVDSGETWSVINVGASENLNSVDVFSNKIIISSGTNLYVSTDGVSWNKIPFNIPNVWAVKTVFTSSSKGVVYTKGSIFRTADGGNTWNLTYGDNQKANDLNLLYFKNENEGYLHDYHRNFLKTVDGGQTWSAVVANIPYRVKSAFFINESTGFLVGQYGNIYKTTDNGASWVNYPESYFIDSGKDLNSVYFTSSTQGFAVGNNGIILKTDNNGDTWEKYTFTYDSVYKIQKNNNFTVINAGTSFFKTNDYASWQKLGSPVEEGLYPYIMDFQFVSDLVGYALVGTSGSTNLAKTVDGGVSWTIVPDSYSGARKLQFINENVGFRSDSGLTKTTDGGLTWTTLSNAAYYNVKFVSEQVGYAMGNSKLYKSVDGGMIWNIISGAEYINGFDVINENTIYASASNSFMRTNSGGEKWEKVNVPNNYYYVNFSDANIGFLTGGNINDNLYTDNGGITWNSFGKLYDTSVFTAFDQQLYTGSGYGRLARTNITTYNPFHLVARPASLVTAEKAVLAGYASANIGKFDNVVFEVSTDNAFSNIVESVSAPGNILQNQNTFLSATVNNLMPSTKYFFRVRAVHQGTTQYSNVLDFTTLPSFTQVLSFPKIHTNQVTMKADITSNDSNGIQNIQFIYGTDQTSLNNVINVTPNSVDGNSSQSIPYVLSGLQADTRYYVKIKFNHNGNEFLSNVYTFKTLNGPLLRINPNSGSSFFTGFVSADADVSNIVFQYGTLNFEQTLESVPNFVEAGTSNAIRSIYASNFGLYPVIFYRAKAEHLGNTIYSKILLEIMGIPIDIARKNEVVNSPSSAKVNGYINTDGNSITNLKVVYGTSSASLNNSVTINPGPYTVGDTDEISADLNGLDENTTYYYRYSARYNNQTHYSDIYSFKLAELGTHSTKKEEWTVYPNPFDQIFKINGTVENVVSAALFDSSGKLIRNIDKNKNLADHGFDTGEISSGLYFLHLKLKSGEIVIKKIMKK</sequence>
<evidence type="ECO:0000256" key="1">
    <source>
        <dbReference type="ARBA" id="ARBA00022531"/>
    </source>
</evidence>
<dbReference type="InterPro" id="IPR028203">
    <property type="entry name" value="PSII_CF48-like_dom"/>
</dbReference>
<evidence type="ECO:0000313" key="7">
    <source>
        <dbReference type="EMBL" id="UOE41472.1"/>
    </source>
</evidence>
<feature type="signal peptide" evidence="4">
    <location>
        <begin position="1"/>
        <end position="20"/>
    </location>
</feature>
<dbReference type="InterPro" id="IPR015943">
    <property type="entry name" value="WD40/YVTN_repeat-like_dom_sf"/>
</dbReference>
<gene>
    <name evidence="7" type="ORF">MTP09_02185</name>
</gene>
<feature type="domain" description="Photosynthesis system II assembly factor Ycf48/Hcf136-like" evidence="5">
    <location>
        <begin position="38"/>
        <end position="127"/>
    </location>
</feature>
<feature type="domain" description="Secretion system C-terminal sorting" evidence="6">
    <location>
        <begin position="992"/>
        <end position="1063"/>
    </location>
</feature>
<feature type="chain" id="PRO_5045503727" evidence="4">
    <location>
        <begin position="21"/>
        <end position="1066"/>
    </location>
</feature>